<dbReference type="FunFam" id="1.10.10.10:FF:000038">
    <property type="entry name" value="Glycine cleavage system transcriptional activator"/>
    <property type="match status" value="1"/>
</dbReference>
<dbReference type="InterPro" id="IPR011781">
    <property type="entry name" value="DsdC"/>
</dbReference>
<dbReference type="PRINTS" id="PR00039">
    <property type="entry name" value="HTHLYSR"/>
</dbReference>
<evidence type="ECO:0000313" key="7">
    <source>
        <dbReference type="Proteomes" id="UP001156690"/>
    </source>
</evidence>
<accession>A0AAV5NYU1</accession>
<dbReference type="Gene3D" id="1.10.10.10">
    <property type="entry name" value="Winged helix-like DNA-binding domain superfamily/Winged helix DNA-binding domain"/>
    <property type="match status" value="1"/>
</dbReference>
<dbReference type="Pfam" id="PF03466">
    <property type="entry name" value="LysR_substrate"/>
    <property type="match status" value="1"/>
</dbReference>
<comment type="similarity">
    <text evidence="1">Belongs to the LysR transcriptional regulatory family.</text>
</comment>
<keyword evidence="2" id="KW-0805">Transcription regulation</keyword>
<dbReference type="Pfam" id="PF00126">
    <property type="entry name" value="HTH_1"/>
    <property type="match status" value="1"/>
</dbReference>
<dbReference type="NCBIfam" id="TIGR02036">
    <property type="entry name" value="dsdC"/>
    <property type="match status" value="1"/>
</dbReference>
<dbReference type="SUPFAM" id="SSF53850">
    <property type="entry name" value="Periplasmic binding protein-like II"/>
    <property type="match status" value="1"/>
</dbReference>
<dbReference type="AlphaFoldDB" id="A0AAV5NYU1"/>
<keyword evidence="3 6" id="KW-0238">DNA-binding</keyword>
<protein>
    <submittedName>
        <fullName evidence="6">DNA-binding transcriptional regulator DsdC</fullName>
    </submittedName>
</protein>
<evidence type="ECO:0000313" key="6">
    <source>
        <dbReference type="EMBL" id="GLQ75718.1"/>
    </source>
</evidence>
<sequence>MYTKQDRFSKQQTLSSMQLSKLHTFEAAARHCSFSLAAEELSITPSAVSHKMSKLEDELGIALFHRASRKVSLTDEGERMYQSVRKTLFALNQDVLDIKNGDVSGTLTVYSRPSFAQCWLVPKLADFKQQFPLIELKLLTGNENIQLQGYGIDVAIYFDDKKNTSLQCTEILSESVFPVCSPQYAEQYDLLEKPQFLDQVTLLHDDQAWDTDSGRSEWDEWANANGINLKNGRYSGMSFDRSDLAVLAAVNHSGVAMGRKHLVNDLLTNGALIAPFGDGGVVCKQQYYAVNVRENVPKKVVQFLAWLRKHAEEIK</sequence>
<keyword evidence="4" id="KW-0804">Transcription</keyword>
<reference evidence="7" key="1">
    <citation type="journal article" date="2019" name="Int. J. Syst. Evol. Microbiol.">
        <title>The Global Catalogue of Microorganisms (GCM) 10K type strain sequencing project: providing services to taxonomists for standard genome sequencing and annotation.</title>
        <authorList>
            <consortium name="The Broad Institute Genomics Platform"/>
            <consortium name="The Broad Institute Genome Sequencing Center for Infectious Disease"/>
            <person name="Wu L."/>
            <person name="Ma J."/>
        </authorList>
    </citation>
    <scope>NUCLEOTIDE SEQUENCE [LARGE SCALE GENOMIC DNA]</scope>
    <source>
        <strain evidence="7">NBRC 15640</strain>
    </source>
</reference>
<evidence type="ECO:0000256" key="1">
    <source>
        <dbReference type="ARBA" id="ARBA00009437"/>
    </source>
</evidence>
<dbReference type="PANTHER" id="PTHR30537">
    <property type="entry name" value="HTH-TYPE TRANSCRIPTIONAL REGULATOR"/>
    <property type="match status" value="1"/>
</dbReference>
<dbReference type="InterPro" id="IPR000847">
    <property type="entry name" value="LysR_HTH_N"/>
</dbReference>
<dbReference type="Proteomes" id="UP001156690">
    <property type="component" value="Unassembled WGS sequence"/>
</dbReference>
<comment type="caution">
    <text evidence="6">The sequence shown here is derived from an EMBL/GenBank/DDBJ whole genome shotgun (WGS) entry which is preliminary data.</text>
</comment>
<dbReference type="Gene3D" id="3.40.190.10">
    <property type="entry name" value="Periplasmic binding protein-like II"/>
    <property type="match status" value="2"/>
</dbReference>
<dbReference type="InterPro" id="IPR005119">
    <property type="entry name" value="LysR_subst-bd"/>
</dbReference>
<organism evidence="6 7">
    <name type="scientific">Vibrio penaeicida</name>
    <dbReference type="NCBI Taxonomy" id="104609"/>
    <lineage>
        <taxon>Bacteria</taxon>
        <taxon>Pseudomonadati</taxon>
        <taxon>Pseudomonadota</taxon>
        <taxon>Gammaproteobacteria</taxon>
        <taxon>Vibrionales</taxon>
        <taxon>Vibrionaceae</taxon>
        <taxon>Vibrio</taxon>
    </lineage>
</organism>
<dbReference type="RefSeq" id="WP_126610113.1">
    <property type="nucleotide sequence ID" value="NZ_AP025145.1"/>
</dbReference>
<gene>
    <name evidence="6" type="ORF">GCM10007932_50810</name>
</gene>
<dbReference type="GO" id="GO:0003700">
    <property type="term" value="F:DNA-binding transcription factor activity"/>
    <property type="evidence" value="ECO:0007669"/>
    <property type="project" value="InterPro"/>
</dbReference>
<keyword evidence="7" id="KW-1185">Reference proteome</keyword>
<dbReference type="InterPro" id="IPR036388">
    <property type="entry name" value="WH-like_DNA-bd_sf"/>
</dbReference>
<proteinExistence type="inferred from homology"/>
<dbReference type="PANTHER" id="PTHR30537:SF32">
    <property type="entry name" value="HTH-TYPE TRANSCRIPTIONAL REGULATOR DSDC"/>
    <property type="match status" value="1"/>
</dbReference>
<name>A0AAV5NYU1_9VIBR</name>
<evidence type="ECO:0000259" key="5">
    <source>
        <dbReference type="PROSITE" id="PS50931"/>
    </source>
</evidence>
<evidence type="ECO:0000256" key="2">
    <source>
        <dbReference type="ARBA" id="ARBA00023015"/>
    </source>
</evidence>
<feature type="domain" description="HTH lysR-type" evidence="5">
    <location>
        <begin position="17"/>
        <end position="74"/>
    </location>
</feature>
<evidence type="ECO:0000256" key="3">
    <source>
        <dbReference type="ARBA" id="ARBA00023125"/>
    </source>
</evidence>
<dbReference type="PROSITE" id="PS50931">
    <property type="entry name" value="HTH_LYSR"/>
    <property type="match status" value="1"/>
</dbReference>
<dbReference type="NCBIfam" id="NF007491">
    <property type="entry name" value="PRK10086.1"/>
    <property type="match status" value="1"/>
</dbReference>
<evidence type="ECO:0000256" key="4">
    <source>
        <dbReference type="ARBA" id="ARBA00023163"/>
    </source>
</evidence>
<dbReference type="CDD" id="cd08432">
    <property type="entry name" value="PBP2_GcdR_TrpI_HvrB_AmpR_like"/>
    <property type="match status" value="1"/>
</dbReference>
<dbReference type="GO" id="GO:0006351">
    <property type="term" value="P:DNA-templated transcription"/>
    <property type="evidence" value="ECO:0007669"/>
    <property type="project" value="TreeGrafter"/>
</dbReference>
<dbReference type="GO" id="GO:0043565">
    <property type="term" value="F:sequence-specific DNA binding"/>
    <property type="evidence" value="ECO:0007669"/>
    <property type="project" value="TreeGrafter"/>
</dbReference>
<dbReference type="InterPro" id="IPR036390">
    <property type="entry name" value="WH_DNA-bd_sf"/>
</dbReference>
<dbReference type="SUPFAM" id="SSF46785">
    <property type="entry name" value="Winged helix' DNA-binding domain"/>
    <property type="match status" value="1"/>
</dbReference>
<dbReference type="InterPro" id="IPR058163">
    <property type="entry name" value="LysR-type_TF_proteobact-type"/>
</dbReference>
<dbReference type="EMBL" id="BSNX01000075">
    <property type="protein sequence ID" value="GLQ75718.1"/>
    <property type="molecule type" value="Genomic_DNA"/>
</dbReference>